<protein>
    <submittedName>
        <fullName evidence="1">Uncharacterized protein</fullName>
    </submittedName>
</protein>
<accession>A0A8H4AWB3</accession>
<reference evidence="1 2" key="1">
    <citation type="journal article" date="2019" name="Environ. Microbiol.">
        <title>At the nexus of three kingdoms: the genome of the mycorrhizal fungus Gigaspora margarita provides insights into plant, endobacterial and fungal interactions.</title>
        <authorList>
            <person name="Venice F."/>
            <person name="Ghignone S."/>
            <person name="Salvioli di Fossalunga A."/>
            <person name="Amselem J."/>
            <person name="Novero M."/>
            <person name="Xianan X."/>
            <person name="Sedzielewska Toro K."/>
            <person name="Morin E."/>
            <person name="Lipzen A."/>
            <person name="Grigoriev I.V."/>
            <person name="Henrissat B."/>
            <person name="Martin F.M."/>
            <person name="Bonfante P."/>
        </authorList>
    </citation>
    <scope>NUCLEOTIDE SEQUENCE [LARGE SCALE GENOMIC DNA]</scope>
    <source>
        <strain evidence="1 2">BEG34</strain>
    </source>
</reference>
<keyword evidence="2" id="KW-1185">Reference proteome</keyword>
<proteinExistence type="predicted"/>
<evidence type="ECO:0000313" key="1">
    <source>
        <dbReference type="EMBL" id="KAF0538639.1"/>
    </source>
</evidence>
<sequence>MSNLILVQYNSLSTLEVKQLIEKYKSKKKTPSSFLLYKNRNILYPSEAKMKYEHETNDCLLKPLDICNKNVLIAPNEILNDKCHMSNWSEFPTLSKTYVQGINQFESDVNRNILFDPNDAMFYIDEASSLFEPSRMEISFLSSEELMFYDNYYKYFNIN</sequence>
<comment type="caution">
    <text evidence="1">The sequence shown here is derived from an EMBL/GenBank/DDBJ whole genome shotgun (WGS) entry which is preliminary data.</text>
</comment>
<name>A0A8H4AWB3_GIGMA</name>
<dbReference type="EMBL" id="WTPW01000178">
    <property type="protein sequence ID" value="KAF0538639.1"/>
    <property type="molecule type" value="Genomic_DNA"/>
</dbReference>
<dbReference type="Proteomes" id="UP000439903">
    <property type="component" value="Unassembled WGS sequence"/>
</dbReference>
<organism evidence="1 2">
    <name type="scientific">Gigaspora margarita</name>
    <dbReference type="NCBI Taxonomy" id="4874"/>
    <lineage>
        <taxon>Eukaryota</taxon>
        <taxon>Fungi</taxon>
        <taxon>Fungi incertae sedis</taxon>
        <taxon>Mucoromycota</taxon>
        <taxon>Glomeromycotina</taxon>
        <taxon>Glomeromycetes</taxon>
        <taxon>Diversisporales</taxon>
        <taxon>Gigasporaceae</taxon>
        <taxon>Gigaspora</taxon>
    </lineage>
</organism>
<evidence type="ECO:0000313" key="2">
    <source>
        <dbReference type="Proteomes" id="UP000439903"/>
    </source>
</evidence>
<dbReference type="OrthoDB" id="2436614at2759"/>
<dbReference type="AlphaFoldDB" id="A0A8H4AWB3"/>
<gene>
    <name evidence="1" type="ORF">F8M41_007593</name>
</gene>